<accession>M1VI61</accession>
<keyword evidence="1" id="KW-0472">Membrane</keyword>
<dbReference type="GO" id="GO:0008474">
    <property type="term" value="F:palmitoyl-(protein) hydrolase activity"/>
    <property type="evidence" value="ECO:0007669"/>
    <property type="project" value="TreeGrafter"/>
</dbReference>
<organism evidence="3 4">
    <name type="scientific">Cyanidioschyzon merolae (strain NIES-3377 / 10D)</name>
    <name type="common">Unicellular red alga</name>
    <dbReference type="NCBI Taxonomy" id="280699"/>
    <lineage>
        <taxon>Eukaryota</taxon>
        <taxon>Rhodophyta</taxon>
        <taxon>Bangiophyceae</taxon>
        <taxon>Cyanidiales</taxon>
        <taxon>Cyanidiaceae</taxon>
        <taxon>Cyanidioschyzon</taxon>
    </lineage>
</organism>
<feature type="domain" description="Peptidase S9 prolyl oligopeptidase catalytic" evidence="2">
    <location>
        <begin position="168"/>
        <end position="310"/>
    </location>
</feature>
<evidence type="ECO:0000313" key="4">
    <source>
        <dbReference type="Proteomes" id="UP000007014"/>
    </source>
</evidence>
<sequence>MAAIVPILGVALGAVGLLGGALYLKQEKLLYLPQIPSRHYDAYPDQFEGLAYEDVALRAVDGTRIHAWLVFPVRSETGQRPRVTIIYFHGNAGNLSHRLQDVRNLIATCQCNVLMVSYRGYGESSGTPSEQGFKLDASAAMEFCLNAGKHAAADDSGTSTAAGRVPSARLIESDLLYVFGRSIGGAVALWLGRKYGSKLRGVIVENTFTCIGDMIDVVFPRGLRWLKRLNRNPWNSLALVGKIRSPILFISGRQDELVPPSHMDALYNAARAGSCMLARMVYIPDGTHNDTWYRGGERYYQAIADFIQETRGLRSLTD</sequence>
<dbReference type="GO" id="GO:0016020">
    <property type="term" value="C:membrane"/>
    <property type="evidence" value="ECO:0007669"/>
    <property type="project" value="TreeGrafter"/>
</dbReference>
<dbReference type="eggNOG" id="KOG4391">
    <property type="taxonomic scope" value="Eukaryota"/>
</dbReference>
<protein>
    <submittedName>
        <fullName evidence="3">Temperature sensitive supressor Bem46</fullName>
    </submittedName>
</protein>
<evidence type="ECO:0000259" key="2">
    <source>
        <dbReference type="Pfam" id="PF00326"/>
    </source>
</evidence>
<dbReference type="OrthoDB" id="10249433at2759"/>
<gene>
    <name evidence="3" type="ORF">CYME_CMT218C</name>
</gene>
<keyword evidence="4" id="KW-1185">Reference proteome</keyword>
<feature type="transmembrane region" description="Helical" evidence="1">
    <location>
        <begin position="6"/>
        <end position="24"/>
    </location>
</feature>
<keyword evidence="1" id="KW-0812">Transmembrane</keyword>
<reference evidence="3 4" key="1">
    <citation type="journal article" date="2004" name="Nature">
        <title>Genome sequence of the ultrasmall unicellular red alga Cyanidioschyzon merolae 10D.</title>
        <authorList>
            <person name="Matsuzaki M."/>
            <person name="Misumi O."/>
            <person name="Shin-i T."/>
            <person name="Maruyama S."/>
            <person name="Takahara M."/>
            <person name="Miyagishima S."/>
            <person name="Mori T."/>
            <person name="Nishida K."/>
            <person name="Yagisawa F."/>
            <person name="Nishida K."/>
            <person name="Yoshida Y."/>
            <person name="Nishimura Y."/>
            <person name="Nakao S."/>
            <person name="Kobayashi T."/>
            <person name="Momoyama Y."/>
            <person name="Higashiyama T."/>
            <person name="Minoda A."/>
            <person name="Sano M."/>
            <person name="Nomoto H."/>
            <person name="Oishi K."/>
            <person name="Hayashi H."/>
            <person name="Ohta F."/>
            <person name="Nishizaka S."/>
            <person name="Haga S."/>
            <person name="Miura S."/>
            <person name="Morishita T."/>
            <person name="Kabeya Y."/>
            <person name="Terasawa K."/>
            <person name="Suzuki Y."/>
            <person name="Ishii Y."/>
            <person name="Asakawa S."/>
            <person name="Takano H."/>
            <person name="Ohta N."/>
            <person name="Kuroiwa H."/>
            <person name="Tanaka K."/>
            <person name="Shimizu N."/>
            <person name="Sugano S."/>
            <person name="Sato N."/>
            <person name="Nozaki H."/>
            <person name="Ogasawara N."/>
            <person name="Kohara Y."/>
            <person name="Kuroiwa T."/>
        </authorList>
    </citation>
    <scope>NUCLEOTIDE SEQUENCE [LARGE SCALE GENOMIC DNA]</scope>
    <source>
        <strain evidence="3 4">10D</strain>
    </source>
</reference>
<dbReference type="GeneID" id="16997791"/>
<name>M1VI61_CYAM1</name>
<dbReference type="PANTHER" id="PTHR12277:SF81">
    <property type="entry name" value="PROTEIN ABHD13"/>
    <property type="match status" value="1"/>
</dbReference>
<dbReference type="Pfam" id="PF00326">
    <property type="entry name" value="Peptidase_S9"/>
    <property type="match status" value="1"/>
</dbReference>
<dbReference type="AlphaFoldDB" id="M1VI61"/>
<dbReference type="PANTHER" id="PTHR12277">
    <property type="entry name" value="ALPHA/BETA HYDROLASE DOMAIN-CONTAINING PROTEIN"/>
    <property type="match status" value="1"/>
</dbReference>
<evidence type="ECO:0000313" key="3">
    <source>
        <dbReference type="EMBL" id="BAM83207.1"/>
    </source>
</evidence>
<reference evidence="3 4" key="2">
    <citation type="journal article" date="2007" name="BMC Biol.">
        <title>A 100%-complete sequence reveals unusually simple genomic features in the hot-spring red alga Cyanidioschyzon merolae.</title>
        <authorList>
            <person name="Nozaki H."/>
            <person name="Takano H."/>
            <person name="Misumi O."/>
            <person name="Terasawa K."/>
            <person name="Matsuzaki M."/>
            <person name="Maruyama S."/>
            <person name="Nishida K."/>
            <person name="Yagisawa F."/>
            <person name="Yoshida Y."/>
            <person name="Fujiwara T."/>
            <person name="Takio S."/>
            <person name="Tamura K."/>
            <person name="Chung S.J."/>
            <person name="Nakamura S."/>
            <person name="Kuroiwa H."/>
            <person name="Tanaka K."/>
            <person name="Sato N."/>
            <person name="Kuroiwa T."/>
        </authorList>
    </citation>
    <scope>NUCLEOTIDE SEQUENCE [LARGE SCALE GENOMIC DNA]</scope>
    <source>
        <strain evidence="3 4">10D</strain>
    </source>
</reference>
<dbReference type="InterPro" id="IPR029058">
    <property type="entry name" value="AB_hydrolase_fold"/>
</dbReference>
<dbReference type="Proteomes" id="UP000007014">
    <property type="component" value="Chromosome 20"/>
</dbReference>
<dbReference type="ESTHER" id="cyam1-m1vi61">
    <property type="family name" value="ABHD13-BEM46"/>
</dbReference>
<dbReference type="SUPFAM" id="SSF53474">
    <property type="entry name" value="alpha/beta-Hydrolases"/>
    <property type="match status" value="1"/>
</dbReference>
<proteinExistence type="predicted"/>
<dbReference type="HOGENOM" id="CLU_029375_2_0_1"/>
<dbReference type="InterPro" id="IPR001375">
    <property type="entry name" value="Peptidase_S9_cat"/>
</dbReference>
<dbReference type="RefSeq" id="XP_005539243.1">
    <property type="nucleotide sequence ID" value="XM_005539186.1"/>
</dbReference>
<dbReference type="Gramene" id="CMT218CT">
    <property type="protein sequence ID" value="CMT218CT"/>
    <property type="gene ID" value="CMT218C"/>
</dbReference>
<evidence type="ECO:0000256" key="1">
    <source>
        <dbReference type="SAM" id="Phobius"/>
    </source>
</evidence>
<dbReference type="KEGG" id="cme:CYME_CMT218C"/>
<keyword evidence="1" id="KW-1133">Transmembrane helix</keyword>
<dbReference type="OMA" id="QYWTSED"/>
<dbReference type="Gene3D" id="3.40.50.1820">
    <property type="entry name" value="alpha/beta hydrolase"/>
    <property type="match status" value="1"/>
</dbReference>
<dbReference type="EMBL" id="AP006502">
    <property type="protein sequence ID" value="BAM83207.1"/>
    <property type="molecule type" value="Genomic_DNA"/>
</dbReference>